<name>A0A922MMB9_SPOEX</name>
<reference evidence="1" key="1">
    <citation type="journal article" date="2021" name="G3 (Bethesda)">
        <title>Genome and transcriptome analysis of the beet armyworm Spodoptera exigua reveals targets for pest control. .</title>
        <authorList>
            <person name="Simon S."/>
            <person name="Breeschoten T."/>
            <person name="Jansen H.J."/>
            <person name="Dirks R.P."/>
            <person name="Schranz M.E."/>
            <person name="Ros V.I.D."/>
        </authorList>
    </citation>
    <scope>NUCLEOTIDE SEQUENCE</scope>
    <source>
        <strain evidence="1">TB_SE_WUR_2020</strain>
    </source>
</reference>
<evidence type="ECO:0000313" key="2">
    <source>
        <dbReference type="Proteomes" id="UP000814243"/>
    </source>
</evidence>
<gene>
    <name evidence="1" type="ORF">HF086_012108</name>
</gene>
<comment type="caution">
    <text evidence="1">The sequence shown here is derived from an EMBL/GenBank/DDBJ whole genome shotgun (WGS) entry which is preliminary data.</text>
</comment>
<organism evidence="1 2">
    <name type="scientific">Spodoptera exigua</name>
    <name type="common">Beet armyworm</name>
    <name type="synonym">Noctua fulgens</name>
    <dbReference type="NCBI Taxonomy" id="7107"/>
    <lineage>
        <taxon>Eukaryota</taxon>
        <taxon>Metazoa</taxon>
        <taxon>Ecdysozoa</taxon>
        <taxon>Arthropoda</taxon>
        <taxon>Hexapoda</taxon>
        <taxon>Insecta</taxon>
        <taxon>Pterygota</taxon>
        <taxon>Neoptera</taxon>
        <taxon>Endopterygota</taxon>
        <taxon>Lepidoptera</taxon>
        <taxon>Glossata</taxon>
        <taxon>Ditrysia</taxon>
        <taxon>Noctuoidea</taxon>
        <taxon>Noctuidae</taxon>
        <taxon>Amphipyrinae</taxon>
        <taxon>Spodoptera</taxon>
    </lineage>
</organism>
<dbReference type="EMBL" id="JACEFF010000344">
    <property type="protein sequence ID" value="KAH9639357.1"/>
    <property type="molecule type" value="Genomic_DNA"/>
</dbReference>
<proteinExistence type="predicted"/>
<protein>
    <submittedName>
        <fullName evidence="1">Uncharacterized protein</fullName>
    </submittedName>
</protein>
<dbReference type="Proteomes" id="UP000814243">
    <property type="component" value="Unassembled WGS sequence"/>
</dbReference>
<dbReference type="AlphaFoldDB" id="A0A922MMB9"/>
<evidence type="ECO:0000313" key="1">
    <source>
        <dbReference type="EMBL" id="KAH9639357.1"/>
    </source>
</evidence>
<sequence length="118" mass="13286">MKYKRAASPASTVSSYSYCSSDTEYSSMTHSHTYNKIKSGLRRSNPAAIVLWAFHSLPSKNGLTSRRVIGFLKKHYRAVDDPKRTGKSIGTIMRCAVDFGLLQKRGNRYYLAKSSSKR</sequence>
<accession>A0A922MMB9</accession>